<dbReference type="PANTHER" id="PTHR37799">
    <property type="entry name" value="37S RIBOSOMAL PROTEIN S25, MITOCHONDRIAL"/>
    <property type="match status" value="1"/>
</dbReference>
<evidence type="ECO:0000256" key="4">
    <source>
        <dbReference type="ARBA" id="ARBA00023128"/>
    </source>
</evidence>
<keyword evidence="10" id="KW-1185">Reference proteome</keyword>
<accession>A0A2S6BWH6</accession>
<dbReference type="Pfam" id="PF13741">
    <property type="entry name" value="MRP-S25"/>
    <property type="match status" value="1"/>
</dbReference>
<protein>
    <recommendedName>
        <fullName evidence="6">Small ribosomal subunit protein mS23</fullName>
    </recommendedName>
    <alternativeName>
        <fullName evidence="7">37S ribosomal protein S25, mitochondrial</fullName>
    </alternativeName>
</protein>
<dbReference type="GO" id="GO:0005763">
    <property type="term" value="C:mitochondrial small ribosomal subunit"/>
    <property type="evidence" value="ECO:0007669"/>
    <property type="project" value="InterPro"/>
</dbReference>
<evidence type="ECO:0000256" key="7">
    <source>
        <dbReference type="ARBA" id="ARBA00035421"/>
    </source>
</evidence>
<keyword evidence="5" id="KW-0687">Ribonucleoprotein</keyword>
<feature type="compositionally biased region" description="Polar residues" evidence="8">
    <location>
        <begin position="263"/>
        <end position="276"/>
    </location>
</feature>
<gene>
    <name evidence="9" type="ORF">CBER1_09579</name>
</gene>
<evidence type="ECO:0000256" key="2">
    <source>
        <dbReference type="ARBA" id="ARBA00009864"/>
    </source>
</evidence>
<evidence type="ECO:0000256" key="1">
    <source>
        <dbReference type="ARBA" id="ARBA00004173"/>
    </source>
</evidence>
<proteinExistence type="inferred from homology"/>
<keyword evidence="3" id="KW-0689">Ribosomal protein</keyword>
<dbReference type="GO" id="GO:0003735">
    <property type="term" value="F:structural constituent of ribosome"/>
    <property type="evidence" value="ECO:0007669"/>
    <property type="project" value="InterPro"/>
</dbReference>
<dbReference type="Proteomes" id="UP000237631">
    <property type="component" value="Unassembled WGS sequence"/>
</dbReference>
<keyword evidence="4" id="KW-0496">Mitochondrion</keyword>
<dbReference type="PANTHER" id="PTHR37799:SF1">
    <property type="entry name" value="SMALL RIBOSOMAL SUBUNIT PROTEIN MS23"/>
    <property type="match status" value="1"/>
</dbReference>
<feature type="region of interest" description="Disordered" evidence="8">
    <location>
        <begin position="36"/>
        <end position="62"/>
    </location>
</feature>
<organism evidence="9 10">
    <name type="scientific">Cercospora berteroae</name>
    <dbReference type="NCBI Taxonomy" id="357750"/>
    <lineage>
        <taxon>Eukaryota</taxon>
        <taxon>Fungi</taxon>
        <taxon>Dikarya</taxon>
        <taxon>Ascomycota</taxon>
        <taxon>Pezizomycotina</taxon>
        <taxon>Dothideomycetes</taxon>
        <taxon>Dothideomycetidae</taxon>
        <taxon>Mycosphaerellales</taxon>
        <taxon>Mycosphaerellaceae</taxon>
        <taxon>Cercospora</taxon>
    </lineage>
</organism>
<dbReference type="STRING" id="357750.A0A2S6BWH6"/>
<evidence type="ECO:0000256" key="8">
    <source>
        <dbReference type="SAM" id="MobiDB-lite"/>
    </source>
</evidence>
<comment type="subcellular location">
    <subcellularLocation>
        <location evidence="1">Mitochondrion</location>
    </subcellularLocation>
</comment>
<evidence type="ECO:0000256" key="6">
    <source>
        <dbReference type="ARBA" id="ARBA00035137"/>
    </source>
</evidence>
<dbReference type="AlphaFoldDB" id="A0A2S6BWH6"/>
<comment type="caution">
    <text evidence="9">The sequence shown here is derived from an EMBL/GenBank/DDBJ whole genome shotgun (WGS) entry which is preliminary data.</text>
</comment>
<dbReference type="InterPro" id="IPR016939">
    <property type="entry name" value="Ribosomal_mS23_fun"/>
</dbReference>
<evidence type="ECO:0000256" key="5">
    <source>
        <dbReference type="ARBA" id="ARBA00023274"/>
    </source>
</evidence>
<feature type="compositionally biased region" description="Acidic residues" evidence="8">
    <location>
        <begin position="246"/>
        <end position="257"/>
    </location>
</feature>
<name>A0A2S6BWH6_9PEZI</name>
<comment type="similarity">
    <text evidence="2">Belongs to the mitochondrion-specific ribosomal protein mS23 family.</text>
</comment>
<reference evidence="10" key="1">
    <citation type="journal article" date="2017" name="bioRxiv">
        <title>Conservation of a gene cluster reveals novel cercosporin biosynthetic mechanisms and extends production to the genus Colletotrichum.</title>
        <authorList>
            <person name="de Jonge R."/>
            <person name="Ebert M.K."/>
            <person name="Huitt-Roehl C.R."/>
            <person name="Pal P."/>
            <person name="Suttle J.C."/>
            <person name="Spanner R.E."/>
            <person name="Neubauer J.D."/>
            <person name="Jurick W.M.II."/>
            <person name="Stott K.A."/>
            <person name="Secor G.A."/>
            <person name="Thomma B.P.H.J."/>
            <person name="Van de Peer Y."/>
            <person name="Townsend C.A."/>
            <person name="Bolton M.D."/>
        </authorList>
    </citation>
    <scope>NUCLEOTIDE SEQUENCE [LARGE SCALE GENOMIC DNA]</scope>
    <source>
        <strain evidence="10">CBS538.71</strain>
    </source>
</reference>
<dbReference type="OrthoDB" id="5542239at2759"/>
<feature type="region of interest" description="Disordered" evidence="8">
    <location>
        <begin position="236"/>
        <end position="285"/>
    </location>
</feature>
<feature type="compositionally biased region" description="Low complexity" evidence="8">
    <location>
        <begin position="37"/>
        <end position="48"/>
    </location>
</feature>
<evidence type="ECO:0000313" key="9">
    <source>
        <dbReference type="EMBL" id="PPJ51854.1"/>
    </source>
</evidence>
<evidence type="ECO:0000313" key="10">
    <source>
        <dbReference type="Proteomes" id="UP000237631"/>
    </source>
</evidence>
<evidence type="ECO:0000256" key="3">
    <source>
        <dbReference type="ARBA" id="ARBA00022980"/>
    </source>
</evidence>
<sequence>MGRYSFAAQNVQKTASQLLHVNRIPAPPPWYQAIANTPPSTRLTRPPLQRSNAPNKKSSRKSSRLFKPLTIKYTEDQLRWEYFNDHPWELARPRVVLEDNARDREVYDWSIPLDYSLRRPRVGSRDEFGRGTAEWEEVMKVQGSRPINGEAVIQRWQYLLTHTEMTQAAAYDQARKELYRYRHHREVEARVAREEAQATGAYFGLGPLEVGDLLEDKAFEDWKQWAIKQTQELKAMQSSAYTGAEDGAELQLEEPEADAAMQEVSSSVPGSKSGQTARGGAPVRP</sequence>
<dbReference type="EMBL" id="PNEN01001736">
    <property type="protein sequence ID" value="PPJ51854.1"/>
    <property type="molecule type" value="Genomic_DNA"/>
</dbReference>